<evidence type="ECO:0000313" key="3">
    <source>
        <dbReference type="Proteomes" id="UP000777482"/>
    </source>
</evidence>
<dbReference type="PANTHER" id="PTHR15615">
    <property type="match status" value="1"/>
</dbReference>
<feature type="region of interest" description="Disordered" evidence="1">
    <location>
        <begin position="253"/>
        <end position="511"/>
    </location>
</feature>
<dbReference type="Pfam" id="PF08613">
    <property type="entry name" value="Cyclin"/>
    <property type="match status" value="1"/>
</dbReference>
<feature type="compositionally biased region" description="Low complexity" evidence="1">
    <location>
        <begin position="270"/>
        <end position="298"/>
    </location>
</feature>
<dbReference type="GO" id="GO:0016538">
    <property type="term" value="F:cyclin-dependent protein serine/threonine kinase regulator activity"/>
    <property type="evidence" value="ECO:0007669"/>
    <property type="project" value="TreeGrafter"/>
</dbReference>
<organism evidence="2 3">
    <name type="scientific">Rhodotorula mucilaginosa</name>
    <name type="common">Yeast</name>
    <name type="synonym">Rhodotorula rubra</name>
    <dbReference type="NCBI Taxonomy" id="5537"/>
    <lineage>
        <taxon>Eukaryota</taxon>
        <taxon>Fungi</taxon>
        <taxon>Dikarya</taxon>
        <taxon>Basidiomycota</taxon>
        <taxon>Pucciniomycotina</taxon>
        <taxon>Microbotryomycetes</taxon>
        <taxon>Sporidiobolales</taxon>
        <taxon>Sporidiobolaceae</taxon>
        <taxon>Rhodotorula</taxon>
    </lineage>
</organism>
<comment type="caution">
    <text evidence="2">The sequence shown here is derived from an EMBL/GenBank/DDBJ whole genome shotgun (WGS) entry which is preliminary data.</text>
</comment>
<accession>A0A9P6VWN3</accession>
<feature type="compositionally biased region" description="Pro residues" evidence="1">
    <location>
        <begin position="260"/>
        <end position="269"/>
    </location>
</feature>
<dbReference type="OrthoDB" id="337735at2759"/>
<dbReference type="CDD" id="cd20558">
    <property type="entry name" value="CYCLIN_ScPCL7-like"/>
    <property type="match status" value="1"/>
</dbReference>
<dbReference type="GO" id="GO:0005634">
    <property type="term" value="C:nucleus"/>
    <property type="evidence" value="ECO:0007669"/>
    <property type="project" value="TreeGrafter"/>
</dbReference>
<feature type="compositionally biased region" description="Low complexity" evidence="1">
    <location>
        <begin position="19"/>
        <end position="34"/>
    </location>
</feature>
<evidence type="ECO:0000256" key="1">
    <source>
        <dbReference type="SAM" id="MobiDB-lite"/>
    </source>
</evidence>
<dbReference type="Proteomes" id="UP000777482">
    <property type="component" value="Unassembled WGS sequence"/>
</dbReference>
<feature type="compositionally biased region" description="Low complexity" evidence="1">
    <location>
        <begin position="341"/>
        <end position="355"/>
    </location>
</feature>
<keyword evidence="3" id="KW-1185">Reference proteome</keyword>
<evidence type="ECO:0008006" key="4">
    <source>
        <dbReference type="Google" id="ProtNLM"/>
    </source>
</evidence>
<dbReference type="InterPro" id="IPR013922">
    <property type="entry name" value="Cyclin_PHO80-like"/>
</dbReference>
<reference evidence="2 3" key="1">
    <citation type="submission" date="2020-11" db="EMBL/GenBank/DDBJ databases">
        <title>Kefir isolates.</title>
        <authorList>
            <person name="Marcisauskas S."/>
            <person name="Kim Y."/>
            <person name="Blasche S."/>
        </authorList>
    </citation>
    <scope>NUCLEOTIDE SEQUENCE [LARGE SCALE GENOMIC DNA]</scope>
    <source>
        <strain evidence="2 3">KR</strain>
    </source>
</reference>
<feature type="compositionally biased region" description="Polar residues" evidence="1">
    <location>
        <begin position="388"/>
        <end position="399"/>
    </location>
</feature>
<evidence type="ECO:0000313" key="2">
    <source>
        <dbReference type="EMBL" id="KAG0655871.1"/>
    </source>
</evidence>
<sequence>MDAHDPTNVNAVAGPSRLAYAAPPATTTSHAAAAMQQPTASPPPRGRADGTAPTTAARKDPVRRADGPVIVPTRVDPVDNVRVVPQHFENCQLDDLISLIGGSLLHTHTDSSMLDRLIEHNDRIPLTSNSLTRFHSRAPPNITVRDYLLRIAKYTNVEPCCLLILLPYVDKGDFTISSLTVHRFIIAAISVGSKALSDAFCTNGRYARVGGISVVEMNLLEKEFCEALDWRLTTSGPVLAHYYTSLVRSHPSYRLSTAPAPSPPPPPPAYTKIPAPLPTTSISTATSTPPSPPKQSSKLRTHQQPPPEPHPSAMDVDTPPSALARSSTLSKHAAAVGSDPSSSSSSSTIGGSTSSEPDPATNPEPSSYPTPSNGGEPPPPLFPPNLSRNVGSGTGSNLPSPARGAEHTPPPIEGQGTGAGARGGGGGSGGGGAASSSASGLRYLESVNLNGGEVTSPGGGGGGGTPNPYGGGVKRAHDRLADSSRSRSRERGTLAGAGVGVNGAGTEERARVGSPLAAVVHAGASSI</sequence>
<dbReference type="Gene3D" id="1.10.472.10">
    <property type="entry name" value="Cyclin-like"/>
    <property type="match status" value="1"/>
</dbReference>
<feature type="compositionally biased region" description="Basic and acidic residues" evidence="1">
    <location>
        <begin position="478"/>
        <end position="492"/>
    </location>
</feature>
<feature type="region of interest" description="Disordered" evidence="1">
    <location>
        <begin position="1"/>
        <end position="65"/>
    </location>
</feature>
<dbReference type="GO" id="GO:0000307">
    <property type="term" value="C:cyclin-dependent protein kinase holoenzyme complex"/>
    <property type="evidence" value="ECO:0007669"/>
    <property type="project" value="TreeGrafter"/>
</dbReference>
<name>A0A9P6VWN3_RHOMI</name>
<gene>
    <name evidence="2" type="ORF">C6P46_000576</name>
</gene>
<dbReference type="EMBL" id="PUHQ01000109">
    <property type="protein sequence ID" value="KAG0655871.1"/>
    <property type="molecule type" value="Genomic_DNA"/>
</dbReference>
<feature type="compositionally biased region" description="Gly residues" evidence="1">
    <location>
        <begin position="415"/>
        <end position="433"/>
    </location>
</feature>
<dbReference type="AlphaFoldDB" id="A0A9P6VWN3"/>
<proteinExistence type="predicted"/>
<protein>
    <recommendedName>
        <fullName evidence="4">Cyclin-domain-containing protein</fullName>
    </recommendedName>
</protein>
<feature type="compositionally biased region" description="Gly residues" evidence="1">
    <location>
        <begin position="457"/>
        <end position="473"/>
    </location>
</feature>
<dbReference type="PANTHER" id="PTHR15615:SF117">
    <property type="entry name" value="PHO85 CYCLIN PHO80"/>
    <property type="match status" value="1"/>
</dbReference>
<dbReference type="GO" id="GO:0019901">
    <property type="term" value="F:protein kinase binding"/>
    <property type="evidence" value="ECO:0007669"/>
    <property type="project" value="InterPro"/>
</dbReference>